<reference evidence="2" key="1">
    <citation type="submission" date="2022-02" db="EMBL/GenBank/DDBJ databases">
        <title>Halalkalibacter sp. nov. isolated from Lonar Lake, India.</title>
        <authorList>
            <person name="Joshi A."/>
            <person name="Thite S."/>
            <person name="Lodha T."/>
        </authorList>
    </citation>
    <scope>NUCLEOTIDE SEQUENCE</scope>
    <source>
        <strain evidence="2">MEB205</strain>
    </source>
</reference>
<evidence type="ECO:0000313" key="2">
    <source>
        <dbReference type="EMBL" id="MCL7749170.1"/>
    </source>
</evidence>
<dbReference type="Pfam" id="PF26135">
    <property type="entry name" value="YuzI"/>
    <property type="match status" value="1"/>
</dbReference>
<feature type="transmembrane region" description="Helical" evidence="1">
    <location>
        <begin position="47"/>
        <end position="65"/>
    </location>
</feature>
<dbReference type="AlphaFoldDB" id="A0A9X2IA67"/>
<gene>
    <name evidence="2" type="ORF">MF646_18785</name>
</gene>
<accession>A0A9X2IA67</accession>
<name>A0A9X2IA67_9BACI</name>
<protein>
    <submittedName>
        <fullName evidence="2">Uncharacterized protein</fullName>
    </submittedName>
</protein>
<dbReference type="InterPro" id="IPR058887">
    <property type="entry name" value="YuzI-like"/>
</dbReference>
<keyword evidence="1" id="KW-0472">Membrane</keyword>
<dbReference type="EMBL" id="JAKRYL010000024">
    <property type="protein sequence ID" value="MCL7749170.1"/>
    <property type="molecule type" value="Genomic_DNA"/>
</dbReference>
<evidence type="ECO:0000256" key="1">
    <source>
        <dbReference type="SAM" id="Phobius"/>
    </source>
</evidence>
<proteinExistence type="predicted"/>
<evidence type="ECO:0000313" key="3">
    <source>
        <dbReference type="Proteomes" id="UP001139150"/>
    </source>
</evidence>
<keyword evidence="1" id="KW-1133">Transmembrane helix</keyword>
<keyword evidence="1" id="KW-0812">Transmembrane</keyword>
<keyword evidence="3" id="KW-1185">Reference proteome</keyword>
<feature type="transmembrane region" description="Helical" evidence="1">
    <location>
        <begin position="5"/>
        <end position="27"/>
    </location>
</feature>
<organism evidence="2 3">
    <name type="scientific">Halalkalibacter alkaliphilus</name>
    <dbReference type="NCBI Taxonomy" id="2917993"/>
    <lineage>
        <taxon>Bacteria</taxon>
        <taxon>Bacillati</taxon>
        <taxon>Bacillota</taxon>
        <taxon>Bacilli</taxon>
        <taxon>Bacillales</taxon>
        <taxon>Bacillaceae</taxon>
        <taxon>Halalkalibacter</taxon>
    </lineage>
</organism>
<dbReference type="RefSeq" id="WP_250098031.1">
    <property type="nucleotide sequence ID" value="NZ_JAKRYL010000024.1"/>
</dbReference>
<comment type="caution">
    <text evidence="2">The sequence shown here is derived from an EMBL/GenBank/DDBJ whole genome shotgun (WGS) entry which is preliminary data.</text>
</comment>
<sequence>MIRLFFVLVGFSFAVIGGITILAYLNLLITGYTSLMYLQFLLHRVEFYFFIIGIVIIIVSMTYPMKRNKKEKKP</sequence>
<dbReference type="Proteomes" id="UP001139150">
    <property type="component" value="Unassembled WGS sequence"/>
</dbReference>